<gene>
    <name evidence="4" type="ORF">As57867_010876</name>
</gene>
<evidence type="ECO:0000259" key="3">
    <source>
        <dbReference type="PROSITE" id="PS51164"/>
    </source>
</evidence>
<dbReference type="EMBL" id="VJMH01005238">
    <property type="protein sequence ID" value="KAF0698456.1"/>
    <property type="molecule type" value="Genomic_DNA"/>
</dbReference>
<dbReference type="SUPFAM" id="SSF57180">
    <property type="entry name" value="Cellulose-binding domain"/>
    <property type="match status" value="2"/>
</dbReference>
<feature type="domain" description="CBM1" evidence="3">
    <location>
        <begin position="143"/>
        <end position="180"/>
    </location>
</feature>
<feature type="chain" id="PRO_5025452346" description="CBM1 domain-containing protein" evidence="2">
    <location>
        <begin position="20"/>
        <end position="328"/>
    </location>
</feature>
<dbReference type="GO" id="GO:0005576">
    <property type="term" value="C:extracellular region"/>
    <property type="evidence" value="ECO:0007669"/>
    <property type="project" value="InterPro"/>
</dbReference>
<dbReference type="GO" id="GO:0005975">
    <property type="term" value="P:carbohydrate metabolic process"/>
    <property type="evidence" value="ECO:0007669"/>
    <property type="project" value="InterPro"/>
</dbReference>
<evidence type="ECO:0000313" key="4">
    <source>
        <dbReference type="EMBL" id="KAF0698456.1"/>
    </source>
</evidence>
<dbReference type="GO" id="GO:0030248">
    <property type="term" value="F:cellulose binding"/>
    <property type="evidence" value="ECO:0007669"/>
    <property type="project" value="InterPro"/>
</dbReference>
<feature type="domain" description="CBM1" evidence="3">
    <location>
        <begin position="187"/>
        <end position="223"/>
    </location>
</feature>
<feature type="signal peptide" evidence="2">
    <location>
        <begin position="1"/>
        <end position="19"/>
    </location>
</feature>
<evidence type="ECO:0000256" key="1">
    <source>
        <dbReference type="ARBA" id="ARBA00022729"/>
    </source>
</evidence>
<name>A0A6A4YQZ6_9STRA</name>
<keyword evidence="1 2" id="KW-0732">Signal</keyword>
<sequence length="328" mass="34928">IFFAMKVVRAVLLLSTTSAQIHHRDASTESGPSFCNPVAVDGDGSFCVSYQSRANNCGNGKLDLCPSKGAGGSGCVPGSKGYENGCVAPENAWCVTLPSGDRGCMWESEARIMFANQEETTATDQAVPNFKHVQVDSPTPISPVVAVWQQCGGRDYKRGNATCTTGAKCVVLNEWYSQCQPEPTKDGQVATWAQCGGNKYKGSTTCRDEDACTKFNDYYSHCLPKTNQVAPPKDQSTLKKKGVAAVVARGDQCYYPGAIDDLECEPGTSCQHGVGPVATCRLIPVQAWGKCFSAGDLDDAECQGNFSCQRVDDGNVGYCLPFQGQGSS</sequence>
<dbReference type="AlphaFoldDB" id="A0A6A4YQZ6"/>
<dbReference type="OrthoDB" id="119312at2759"/>
<reference evidence="4" key="1">
    <citation type="submission" date="2019-06" db="EMBL/GenBank/DDBJ databases">
        <title>Genomics analysis of Aphanomyces spp. identifies a new class of oomycete effector associated with host adaptation.</title>
        <authorList>
            <person name="Gaulin E."/>
        </authorList>
    </citation>
    <scope>NUCLEOTIDE SEQUENCE</scope>
    <source>
        <strain evidence="4">CBS 578.67</strain>
    </source>
</reference>
<proteinExistence type="predicted"/>
<dbReference type="InterPro" id="IPR000254">
    <property type="entry name" value="CBD"/>
</dbReference>
<organism evidence="4">
    <name type="scientific">Aphanomyces stellatus</name>
    <dbReference type="NCBI Taxonomy" id="120398"/>
    <lineage>
        <taxon>Eukaryota</taxon>
        <taxon>Sar</taxon>
        <taxon>Stramenopiles</taxon>
        <taxon>Oomycota</taxon>
        <taxon>Saprolegniomycetes</taxon>
        <taxon>Saprolegniales</taxon>
        <taxon>Verrucalvaceae</taxon>
        <taxon>Aphanomyces</taxon>
    </lineage>
</organism>
<dbReference type="SMART" id="SM00236">
    <property type="entry name" value="fCBD"/>
    <property type="match status" value="2"/>
</dbReference>
<protein>
    <recommendedName>
        <fullName evidence="3">CBM1 domain-containing protein</fullName>
    </recommendedName>
</protein>
<accession>A0A6A4YQZ6</accession>
<feature type="non-terminal residue" evidence="4">
    <location>
        <position position="1"/>
    </location>
</feature>
<dbReference type="Pfam" id="PF00734">
    <property type="entry name" value="CBM_1"/>
    <property type="match status" value="2"/>
</dbReference>
<dbReference type="PROSITE" id="PS51164">
    <property type="entry name" value="CBM1_2"/>
    <property type="match status" value="2"/>
</dbReference>
<dbReference type="InterPro" id="IPR035971">
    <property type="entry name" value="CBD_sf"/>
</dbReference>
<dbReference type="PROSITE" id="PS00562">
    <property type="entry name" value="CBM1_1"/>
    <property type="match status" value="1"/>
</dbReference>
<evidence type="ECO:0000256" key="2">
    <source>
        <dbReference type="SAM" id="SignalP"/>
    </source>
</evidence>
<comment type="caution">
    <text evidence="4">The sequence shown here is derived from an EMBL/GenBank/DDBJ whole genome shotgun (WGS) entry which is preliminary data.</text>
</comment>